<protein>
    <recommendedName>
        <fullName evidence="6">Luciferase-like domain-containing protein</fullName>
    </recommendedName>
</protein>
<keyword evidence="5" id="KW-0472">Membrane</keyword>
<evidence type="ECO:0000256" key="1">
    <source>
        <dbReference type="ARBA" id="ARBA00022630"/>
    </source>
</evidence>
<dbReference type="InterPro" id="IPR036661">
    <property type="entry name" value="Luciferase-like_sf"/>
</dbReference>
<keyword evidence="8" id="KW-1185">Reference proteome</keyword>
<evidence type="ECO:0000313" key="8">
    <source>
        <dbReference type="Proteomes" id="UP000287171"/>
    </source>
</evidence>
<dbReference type="Proteomes" id="UP000287171">
    <property type="component" value="Unassembled WGS sequence"/>
</dbReference>
<evidence type="ECO:0000256" key="4">
    <source>
        <dbReference type="ARBA" id="ARBA00023033"/>
    </source>
</evidence>
<dbReference type="PANTHER" id="PTHR42847:SF4">
    <property type="entry name" value="ALKANESULFONATE MONOOXYGENASE-RELATED"/>
    <property type="match status" value="1"/>
</dbReference>
<feature type="transmembrane region" description="Helical" evidence="5">
    <location>
        <begin position="64"/>
        <end position="85"/>
    </location>
</feature>
<sequence length="287" mass="32051">MQIGVTFPQNEIGADPAVIRDYAQAVEGMGYQHILAYDHVLGADPTNRPGWTGYTQNSLFHEPFVLFGYLAALTQLGLVTGVIILPQRQTVLVAKQAAEVDVLTGGKFRLGIGVGWNAVEYEGLGIDFHARGKMVEEQIEVLRELWKQEVVTYKGKYHTVTEAGLNPLPVKRSIPIWTGGSSDVLLRRTARLADGWFPLGDPDDQMRATLERLFTYLQEAGRERSSLGIEARVNASETLDEQVRQTEIWRSLGATHISLNTMNAKFGTPVEHLEALRRYREAVSFDR</sequence>
<evidence type="ECO:0000256" key="5">
    <source>
        <dbReference type="SAM" id="Phobius"/>
    </source>
</evidence>
<dbReference type="InterPro" id="IPR011251">
    <property type="entry name" value="Luciferase-like_dom"/>
</dbReference>
<dbReference type="OrthoDB" id="9781803at2"/>
<gene>
    <name evidence="7" type="ORF">KDA_69040</name>
</gene>
<dbReference type="PANTHER" id="PTHR42847">
    <property type="entry name" value="ALKANESULFONATE MONOOXYGENASE"/>
    <property type="match status" value="1"/>
</dbReference>
<dbReference type="InterPro" id="IPR019921">
    <property type="entry name" value="Lucif-like_OxRdtase_Rv2161c"/>
</dbReference>
<dbReference type="Pfam" id="PF00296">
    <property type="entry name" value="Bac_luciferase"/>
    <property type="match status" value="1"/>
</dbReference>
<evidence type="ECO:0000256" key="2">
    <source>
        <dbReference type="ARBA" id="ARBA00022643"/>
    </source>
</evidence>
<dbReference type="GO" id="GO:0046306">
    <property type="term" value="P:alkanesulfonate catabolic process"/>
    <property type="evidence" value="ECO:0007669"/>
    <property type="project" value="TreeGrafter"/>
</dbReference>
<proteinExistence type="predicted"/>
<comment type="caution">
    <text evidence="7">The sequence shown here is derived from an EMBL/GenBank/DDBJ whole genome shotgun (WGS) entry which is preliminary data.</text>
</comment>
<evidence type="ECO:0000313" key="7">
    <source>
        <dbReference type="EMBL" id="GCE31420.1"/>
    </source>
</evidence>
<dbReference type="NCBIfam" id="TIGR03619">
    <property type="entry name" value="F420_Rv2161c"/>
    <property type="match status" value="1"/>
</dbReference>
<dbReference type="Gene3D" id="3.20.20.30">
    <property type="entry name" value="Luciferase-like domain"/>
    <property type="match status" value="1"/>
</dbReference>
<organism evidence="7 8">
    <name type="scientific">Dictyobacter alpinus</name>
    <dbReference type="NCBI Taxonomy" id="2014873"/>
    <lineage>
        <taxon>Bacteria</taxon>
        <taxon>Bacillati</taxon>
        <taxon>Chloroflexota</taxon>
        <taxon>Ktedonobacteria</taxon>
        <taxon>Ktedonobacterales</taxon>
        <taxon>Dictyobacteraceae</taxon>
        <taxon>Dictyobacter</taxon>
    </lineage>
</organism>
<dbReference type="SUPFAM" id="SSF51679">
    <property type="entry name" value="Bacterial luciferase-like"/>
    <property type="match status" value="1"/>
</dbReference>
<name>A0A402BJ84_9CHLR</name>
<dbReference type="GO" id="GO:0008726">
    <property type="term" value="F:alkanesulfonate monooxygenase activity"/>
    <property type="evidence" value="ECO:0007669"/>
    <property type="project" value="TreeGrafter"/>
</dbReference>
<dbReference type="EMBL" id="BIFT01000002">
    <property type="protein sequence ID" value="GCE31420.1"/>
    <property type="molecule type" value="Genomic_DNA"/>
</dbReference>
<dbReference type="AlphaFoldDB" id="A0A402BJ84"/>
<keyword evidence="4" id="KW-0503">Monooxygenase</keyword>
<evidence type="ECO:0000256" key="3">
    <source>
        <dbReference type="ARBA" id="ARBA00023002"/>
    </source>
</evidence>
<dbReference type="InterPro" id="IPR050172">
    <property type="entry name" value="SsuD_RutA_monooxygenase"/>
</dbReference>
<accession>A0A402BJ84</accession>
<keyword evidence="2" id="KW-0288">FMN</keyword>
<keyword evidence="3" id="KW-0560">Oxidoreductase</keyword>
<evidence type="ECO:0000259" key="6">
    <source>
        <dbReference type="Pfam" id="PF00296"/>
    </source>
</evidence>
<keyword evidence="5" id="KW-0812">Transmembrane</keyword>
<keyword evidence="5" id="KW-1133">Transmembrane helix</keyword>
<feature type="domain" description="Luciferase-like" evidence="6">
    <location>
        <begin position="14"/>
        <end position="253"/>
    </location>
</feature>
<reference evidence="8" key="1">
    <citation type="submission" date="2018-12" db="EMBL/GenBank/DDBJ databases">
        <title>Tengunoibacter tsumagoiensis gen. nov., sp. nov., Dictyobacter kobayashii sp. nov., D. alpinus sp. nov., and D. joshuensis sp. nov. and description of Dictyobacteraceae fam. nov. within the order Ktedonobacterales isolated from Tengu-no-mugimeshi.</title>
        <authorList>
            <person name="Wang C.M."/>
            <person name="Zheng Y."/>
            <person name="Sakai Y."/>
            <person name="Toyoda A."/>
            <person name="Minakuchi Y."/>
            <person name="Abe K."/>
            <person name="Yokota A."/>
            <person name="Yabe S."/>
        </authorList>
    </citation>
    <scope>NUCLEOTIDE SEQUENCE [LARGE SCALE GENOMIC DNA]</scope>
    <source>
        <strain evidence="8">Uno16</strain>
    </source>
</reference>
<keyword evidence="1" id="KW-0285">Flavoprotein</keyword>
<dbReference type="RefSeq" id="WP_126631394.1">
    <property type="nucleotide sequence ID" value="NZ_BIFT01000002.1"/>
</dbReference>